<dbReference type="AlphaFoldDB" id="A0A5B8U539"/>
<sequence length="100" mass="10686">MSVDAVTLADLRRIDLFDGLDDAELADWVAVATVREIAVGDEVAEQGVTPAGVQLLLEGTVQTFVVNQGRLEPIGHQEAPTWMGAIAVLTEGRSARRCGR</sequence>
<reference evidence="2 3" key="1">
    <citation type="journal article" date="2018" name="J. Microbiol.">
        <title>Baekduia soli gen. nov., sp. nov., a novel bacterium isolated from the soil of Baekdu Mountain and proposal of a novel family name, Baekduiaceae fam. nov.</title>
        <authorList>
            <person name="An D.S."/>
            <person name="Siddiqi M.Z."/>
            <person name="Kim K.H."/>
            <person name="Yu H.S."/>
            <person name="Im W.T."/>
        </authorList>
    </citation>
    <scope>NUCLEOTIDE SEQUENCE [LARGE SCALE GENOMIC DNA]</scope>
    <source>
        <strain evidence="2 3">BR7-21</strain>
    </source>
</reference>
<dbReference type="PROSITE" id="PS50042">
    <property type="entry name" value="CNMP_BINDING_3"/>
    <property type="match status" value="1"/>
</dbReference>
<keyword evidence="3" id="KW-1185">Reference proteome</keyword>
<gene>
    <name evidence="2" type="ORF">FSW04_10775</name>
</gene>
<feature type="domain" description="Cyclic nucleotide-binding" evidence="1">
    <location>
        <begin position="16"/>
        <end position="100"/>
    </location>
</feature>
<accession>A0A5B8U539</accession>
<protein>
    <recommendedName>
        <fullName evidence="1">Cyclic nucleotide-binding domain-containing protein</fullName>
    </recommendedName>
</protein>
<evidence type="ECO:0000313" key="3">
    <source>
        <dbReference type="Proteomes" id="UP000321805"/>
    </source>
</evidence>
<dbReference type="Gene3D" id="2.60.120.10">
    <property type="entry name" value="Jelly Rolls"/>
    <property type="match status" value="1"/>
</dbReference>
<name>A0A5B8U539_9ACTN</name>
<dbReference type="RefSeq" id="WP_146919102.1">
    <property type="nucleotide sequence ID" value="NZ_CP042430.1"/>
</dbReference>
<dbReference type="SUPFAM" id="SSF51206">
    <property type="entry name" value="cAMP-binding domain-like"/>
    <property type="match status" value="1"/>
</dbReference>
<dbReference type="EMBL" id="CP042430">
    <property type="protein sequence ID" value="QEC48005.1"/>
    <property type="molecule type" value="Genomic_DNA"/>
</dbReference>
<dbReference type="KEGG" id="bsol:FSW04_10775"/>
<organism evidence="2 3">
    <name type="scientific">Baekduia soli</name>
    <dbReference type="NCBI Taxonomy" id="496014"/>
    <lineage>
        <taxon>Bacteria</taxon>
        <taxon>Bacillati</taxon>
        <taxon>Actinomycetota</taxon>
        <taxon>Thermoleophilia</taxon>
        <taxon>Solirubrobacterales</taxon>
        <taxon>Baekduiaceae</taxon>
        <taxon>Baekduia</taxon>
    </lineage>
</organism>
<evidence type="ECO:0000313" key="2">
    <source>
        <dbReference type="EMBL" id="QEC48005.1"/>
    </source>
</evidence>
<dbReference type="Proteomes" id="UP000321805">
    <property type="component" value="Chromosome"/>
</dbReference>
<dbReference type="InterPro" id="IPR018490">
    <property type="entry name" value="cNMP-bd_dom_sf"/>
</dbReference>
<evidence type="ECO:0000259" key="1">
    <source>
        <dbReference type="PROSITE" id="PS50042"/>
    </source>
</evidence>
<dbReference type="InterPro" id="IPR014710">
    <property type="entry name" value="RmlC-like_jellyroll"/>
</dbReference>
<dbReference type="OrthoDB" id="9805770at2"/>
<dbReference type="InterPro" id="IPR000595">
    <property type="entry name" value="cNMP-bd_dom"/>
</dbReference>
<proteinExistence type="predicted"/>